<accession>A0ACB9GTQ4</accession>
<proteinExistence type="predicted"/>
<reference evidence="2" key="1">
    <citation type="journal article" date="2022" name="Mol. Ecol. Resour.">
        <title>The genomes of chicory, endive, great burdock and yacon provide insights into Asteraceae palaeo-polyploidization history and plant inulin production.</title>
        <authorList>
            <person name="Fan W."/>
            <person name="Wang S."/>
            <person name="Wang H."/>
            <person name="Wang A."/>
            <person name="Jiang F."/>
            <person name="Liu H."/>
            <person name="Zhao H."/>
            <person name="Xu D."/>
            <person name="Zhang Y."/>
        </authorList>
    </citation>
    <scope>NUCLEOTIDE SEQUENCE [LARGE SCALE GENOMIC DNA]</scope>
    <source>
        <strain evidence="2">cv. Yunnan</strain>
    </source>
</reference>
<dbReference type="Proteomes" id="UP001056120">
    <property type="component" value="Linkage Group LG13"/>
</dbReference>
<dbReference type="EMBL" id="CM042030">
    <property type="protein sequence ID" value="KAI3786923.1"/>
    <property type="molecule type" value="Genomic_DNA"/>
</dbReference>
<comment type="caution">
    <text evidence="1">The sequence shown here is derived from an EMBL/GenBank/DDBJ whole genome shotgun (WGS) entry which is preliminary data.</text>
</comment>
<sequence>MFIHHFKWSGIWLYFFPSQLFLHPKTLSMATETLKQFNRLPQSTYIDALRFLPPLSALDRYVVVASFDSDSNSNSTSIAIHALNPTDTPTLTLQSSFTPSSRISSLKVAQKSLQNPLIAASTIAGSLHILFPNPIDASFDSEVSVPEKTLHLGPISGLDLQENGSACVSVGEDGRVNLISVGDSGLDYCRVFDSRGLVSYTAARWASPAEFATGGLGNSVQWWDQRRPGGPVSQFKGNWAQGSTSGIVHSIDIHPSRKHTCLAGGSYGTVFAWDLRRPQQPIVLSGIENGETATCISESDVWELQYDTFMSASDHAKLSSKGVLPVMICSEDGILAVLKQGEEPTELLAENCAINCFDIDRQNPSDVICSLEWESIALLTRA</sequence>
<keyword evidence="2" id="KW-1185">Reference proteome</keyword>
<protein>
    <submittedName>
        <fullName evidence="1">Uncharacterized protein</fullName>
    </submittedName>
</protein>
<evidence type="ECO:0000313" key="2">
    <source>
        <dbReference type="Proteomes" id="UP001056120"/>
    </source>
</evidence>
<gene>
    <name evidence="1" type="ORF">L1987_41007</name>
</gene>
<evidence type="ECO:0000313" key="1">
    <source>
        <dbReference type="EMBL" id="KAI3786923.1"/>
    </source>
</evidence>
<organism evidence="1 2">
    <name type="scientific">Smallanthus sonchifolius</name>
    <dbReference type="NCBI Taxonomy" id="185202"/>
    <lineage>
        <taxon>Eukaryota</taxon>
        <taxon>Viridiplantae</taxon>
        <taxon>Streptophyta</taxon>
        <taxon>Embryophyta</taxon>
        <taxon>Tracheophyta</taxon>
        <taxon>Spermatophyta</taxon>
        <taxon>Magnoliopsida</taxon>
        <taxon>eudicotyledons</taxon>
        <taxon>Gunneridae</taxon>
        <taxon>Pentapetalae</taxon>
        <taxon>asterids</taxon>
        <taxon>campanulids</taxon>
        <taxon>Asterales</taxon>
        <taxon>Asteraceae</taxon>
        <taxon>Asteroideae</taxon>
        <taxon>Heliantheae alliance</taxon>
        <taxon>Millerieae</taxon>
        <taxon>Smallanthus</taxon>
    </lineage>
</organism>
<reference evidence="1 2" key="2">
    <citation type="journal article" date="2022" name="Mol. Ecol. Resour.">
        <title>The genomes of chicory, endive, great burdock and yacon provide insights into Asteraceae paleo-polyploidization history and plant inulin production.</title>
        <authorList>
            <person name="Fan W."/>
            <person name="Wang S."/>
            <person name="Wang H."/>
            <person name="Wang A."/>
            <person name="Jiang F."/>
            <person name="Liu H."/>
            <person name="Zhao H."/>
            <person name="Xu D."/>
            <person name="Zhang Y."/>
        </authorList>
    </citation>
    <scope>NUCLEOTIDE SEQUENCE [LARGE SCALE GENOMIC DNA]</scope>
    <source>
        <strain evidence="2">cv. Yunnan</strain>
        <tissue evidence="1">Leaves</tissue>
    </source>
</reference>
<name>A0ACB9GTQ4_9ASTR</name>